<dbReference type="SUPFAM" id="SSF51905">
    <property type="entry name" value="FAD/NAD(P)-binding domain"/>
    <property type="match status" value="1"/>
</dbReference>
<dbReference type="GO" id="GO:0003955">
    <property type="term" value="F:NAD(P)H dehydrogenase (quinone) activity"/>
    <property type="evidence" value="ECO:0007669"/>
    <property type="project" value="TreeGrafter"/>
</dbReference>
<protein>
    <submittedName>
        <fullName evidence="7">FAD-dependent pyridine nucleotide-disulfide oxidoreductase</fullName>
    </submittedName>
</protein>
<proteinExistence type="inferred from homology"/>
<dbReference type="Gene3D" id="3.50.50.100">
    <property type="match status" value="1"/>
</dbReference>
<reference evidence="7 8" key="1">
    <citation type="journal article" date="2016" name="PLoS Pathog.">
        <title>Biosynthesis of antibiotic leucinostatins in bio-control fungus Purpureocillium lilacinum and their inhibition on phytophthora revealed by genome mining.</title>
        <authorList>
            <person name="Wang G."/>
            <person name="Liu Z."/>
            <person name="Lin R."/>
            <person name="Li E."/>
            <person name="Mao Z."/>
            <person name="Ling J."/>
            <person name="Yang Y."/>
            <person name="Yin W.B."/>
            <person name="Xie B."/>
        </authorList>
    </citation>
    <scope>NUCLEOTIDE SEQUENCE [LARGE SCALE GENOMIC DNA]</scope>
    <source>
        <strain evidence="7">170</strain>
    </source>
</reference>
<evidence type="ECO:0000313" key="7">
    <source>
        <dbReference type="EMBL" id="OAQ61579.1"/>
    </source>
</evidence>
<feature type="domain" description="FAD/NAD(P)-binding" evidence="6">
    <location>
        <begin position="4"/>
        <end position="318"/>
    </location>
</feature>
<sequence>MDRRIVIIGSGFAGLQSAFAAQSLLSHNTHHHEKNTSKIEIVIISPEPRLVIRPRLYEANPKSLSAPLDKILSDTGIRYIQGHVTNINTQERTLDIRGAKDQLSAMSYDRLILAAGSHLNLPNIPGLKEHAFNVDQFEGAVALDAHLHDLKHQPYTKARNSVVICGGGFTGIEIAAELPRRLASILGKDADIHITIVERESELGPELGPGPRPVILQAMKELNIDLKLGNAVAEVNSNGIITSNGEHIDANTVIWTGGMVASTLASQIPGPKDKLGRLIVDRDLQVPSAKEIFVTGDVAHVSTDDKGHTALMSCQHALTLGRYSGYNAAADILNLPLRQYHQEIYGTCLALGPFGAVVTDGWDRKVATSGKMAGLAKQFINEVLIYPPRDTKEAFRVSDPDFQIPSVDDGVVALLTNRDRGTFLLYIWRFIVLKLFGTSA</sequence>
<organism evidence="7 8">
    <name type="scientific">Pochonia chlamydosporia 170</name>
    <dbReference type="NCBI Taxonomy" id="1380566"/>
    <lineage>
        <taxon>Eukaryota</taxon>
        <taxon>Fungi</taxon>
        <taxon>Dikarya</taxon>
        <taxon>Ascomycota</taxon>
        <taxon>Pezizomycotina</taxon>
        <taxon>Sordariomycetes</taxon>
        <taxon>Hypocreomycetidae</taxon>
        <taxon>Hypocreales</taxon>
        <taxon>Clavicipitaceae</taxon>
        <taxon>Pochonia</taxon>
    </lineage>
</organism>
<dbReference type="PANTHER" id="PTHR42913">
    <property type="entry name" value="APOPTOSIS-INDUCING FACTOR 1"/>
    <property type="match status" value="1"/>
</dbReference>
<keyword evidence="3" id="KW-0285">Flavoprotein</keyword>
<evidence type="ECO:0000256" key="4">
    <source>
        <dbReference type="ARBA" id="ARBA00022827"/>
    </source>
</evidence>
<dbReference type="OrthoDB" id="5376590at2759"/>
<dbReference type="GeneID" id="28851938"/>
<evidence type="ECO:0000259" key="6">
    <source>
        <dbReference type="Pfam" id="PF07992"/>
    </source>
</evidence>
<dbReference type="EMBL" id="LSBJ02000007">
    <property type="protein sequence ID" value="OAQ61579.1"/>
    <property type="molecule type" value="Genomic_DNA"/>
</dbReference>
<dbReference type="GO" id="GO:0019646">
    <property type="term" value="P:aerobic electron transport chain"/>
    <property type="evidence" value="ECO:0007669"/>
    <property type="project" value="TreeGrafter"/>
</dbReference>
<dbReference type="InterPro" id="IPR051169">
    <property type="entry name" value="NADH-Q_oxidoreductase"/>
</dbReference>
<comment type="caution">
    <text evidence="7">The sequence shown here is derived from an EMBL/GenBank/DDBJ whole genome shotgun (WGS) entry which is preliminary data.</text>
</comment>
<dbReference type="InterPro" id="IPR023753">
    <property type="entry name" value="FAD/NAD-binding_dom"/>
</dbReference>
<dbReference type="PRINTS" id="PR00368">
    <property type="entry name" value="FADPNR"/>
</dbReference>
<dbReference type="RefSeq" id="XP_018139283.1">
    <property type="nucleotide sequence ID" value="XM_018287944.1"/>
</dbReference>
<dbReference type="InterPro" id="IPR036188">
    <property type="entry name" value="FAD/NAD-bd_sf"/>
</dbReference>
<comment type="similarity">
    <text evidence="2">Belongs to the NADH dehydrogenase family.</text>
</comment>
<dbReference type="Proteomes" id="UP000078397">
    <property type="component" value="Unassembled WGS sequence"/>
</dbReference>
<dbReference type="AlphaFoldDB" id="A0A179F8Z2"/>
<dbReference type="STRING" id="1380566.A0A179F8Z2"/>
<keyword evidence="4" id="KW-0274">FAD</keyword>
<evidence type="ECO:0000313" key="8">
    <source>
        <dbReference type="Proteomes" id="UP000078397"/>
    </source>
</evidence>
<dbReference type="PANTHER" id="PTHR42913:SF3">
    <property type="entry name" value="64 KDA MITOCHONDRIAL NADH DEHYDROGENASE (EUROFUNG)"/>
    <property type="match status" value="1"/>
</dbReference>
<name>A0A179F8Z2_METCM</name>
<keyword evidence="8" id="KW-1185">Reference proteome</keyword>
<comment type="cofactor">
    <cofactor evidence="1">
        <name>FAD</name>
        <dbReference type="ChEBI" id="CHEBI:57692"/>
    </cofactor>
</comment>
<accession>A0A179F8Z2</accession>
<keyword evidence="5" id="KW-0560">Oxidoreductase</keyword>
<evidence type="ECO:0000256" key="2">
    <source>
        <dbReference type="ARBA" id="ARBA00005272"/>
    </source>
</evidence>
<gene>
    <name evidence="7" type="ORF">VFPPC_09404</name>
</gene>
<dbReference type="Pfam" id="PF07992">
    <property type="entry name" value="Pyr_redox_2"/>
    <property type="match status" value="1"/>
</dbReference>
<dbReference type="PRINTS" id="PR00411">
    <property type="entry name" value="PNDRDTASEI"/>
</dbReference>
<evidence type="ECO:0000256" key="3">
    <source>
        <dbReference type="ARBA" id="ARBA00022630"/>
    </source>
</evidence>
<evidence type="ECO:0000256" key="1">
    <source>
        <dbReference type="ARBA" id="ARBA00001974"/>
    </source>
</evidence>
<dbReference type="KEGG" id="pchm:VFPPC_09404"/>
<evidence type="ECO:0000256" key="5">
    <source>
        <dbReference type="ARBA" id="ARBA00023002"/>
    </source>
</evidence>